<evidence type="ECO:0000313" key="4">
    <source>
        <dbReference type="EMBL" id="MBU3828788.1"/>
    </source>
</evidence>
<accession>A0A9E2KSA1</accession>
<feature type="compositionally biased region" description="Polar residues" evidence="2">
    <location>
        <begin position="39"/>
        <end position="51"/>
    </location>
</feature>
<dbReference type="Proteomes" id="UP000823844">
    <property type="component" value="Unassembled WGS sequence"/>
</dbReference>
<sequence>MFNKIQRFSIRKLAIGAASVAIGTFFVGMNNSQQVFADTTATASESSQGARTNEPAATDSKQEIKPSTETKEETTTVKAQENVKAAPTNKDVETKTITRTIYDNAMHQVELMVGADT</sequence>
<reference evidence="4" key="1">
    <citation type="journal article" date="2021" name="PeerJ">
        <title>Extensive microbial diversity within the chicken gut microbiome revealed by metagenomics and culture.</title>
        <authorList>
            <person name="Gilroy R."/>
            <person name="Ravi A."/>
            <person name="Getino M."/>
            <person name="Pursley I."/>
            <person name="Horton D.L."/>
            <person name="Alikhan N.F."/>
            <person name="Baker D."/>
            <person name="Gharbi K."/>
            <person name="Hall N."/>
            <person name="Watson M."/>
            <person name="Adriaenssens E.M."/>
            <person name="Foster-Nyarko E."/>
            <person name="Jarju S."/>
            <person name="Secka A."/>
            <person name="Antonio M."/>
            <person name="Oren A."/>
            <person name="Chaudhuri R.R."/>
            <person name="La Ragione R."/>
            <person name="Hildebrand F."/>
            <person name="Pallen M.J."/>
        </authorList>
    </citation>
    <scope>NUCLEOTIDE SEQUENCE</scope>
    <source>
        <strain evidence="4">F6-686</strain>
    </source>
</reference>
<dbReference type="EMBL" id="JAHLFT010000086">
    <property type="protein sequence ID" value="MBU3828788.1"/>
    <property type="molecule type" value="Genomic_DNA"/>
</dbReference>
<dbReference type="InterPro" id="IPR005877">
    <property type="entry name" value="YSIRK_signal_dom"/>
</dbReference>
<feature type="domain" description="YSIRK Gram-positive signal peptide" evidence="3">
    <location>
        <begin position="3"/>
        <end position="28"/>
    </location>
</feature>
<gene>
    <name evidence="4" type="ORF">H9806_06655</name>
</gene>
<dbReference type="AlphaFoldDB" id="A0A9E2KSA1"/>
<proteinExistence type="predicted"/>
<reference evidence="4" key="2">
    <citation type="submission" date="2021-04" db="EMBL/GenBank/DDBJ databases">
        <authorList>
            <person name="Gilroy R."/>
        </authorList>
    </citation>
    <scope>NUCLEOTIDE SEQUENCE</scope>
    <source>
        <strain evidence="4">F6-686</strain>
    </source>
</reference>
<protein>
    <submittedName>
        <fullName evidence="4">YSIRK-type signal peptide-containing protein</fullName>
    </submittedName>
</protein>
<keyword evidence="1" id="KW-0732">Signal</keyword>
<feature type="region of interest" description="Disordered" evidence="2">
    <location>
        <begin position="39"/>
        <end position="91"/>
    </location>
</feature>
<dbReference type="NCBIfam" id="TIGR01168">
    <property type="entry name" value="YSIRK_signal"/>
    <property type="match status" value="1"/>
</dbReference>
<evidence type="ECO:0000256" key="2">
    <source>
        <dbReference type="SAM" id="MobiDB-lite"/>
    </source>
</evidence>
<name>A0A9E2KSA1_9LACO</name>
<evidence type="ECO:0000256" key="1">
    <source>
        <dbReference type="ARBA" id="ARBA00022729"/>
    </source>
</evidence>
<evidence type="ECO:0000313" key="5">
    <source>
        <dbReference type="Proteomes" id="UP000823844"/>
    </source>
</evidence>
<dbReference type="Pfam" id="PF04650">
    <property type="entry name" value="YSIRK_signal"/>
    <property type="match status" value="1"/>
</dbReference>
<evidence type="ECO:0000259" key="3">
    <source>
        <dbReference type="Pfam" id="PF04650"/>
    </source>
</evidence>
<feature type="compositionally biased region" description="Basic and acidic residues" evidence="2">
    <location>
        <begin position="60"/>
        <end position="75"/>
    </location>
</feature>
<comment type="caution">
    <text evidence="4">The sequence shown here is derived from an EMBL/GenBank/DDBJ whole genome shotgun (WGS) entry which is preliminary data.</text>
</comment>
<organism evidence="4 5">
    <name type="scientific">Candidatus Lactobacillus pullistercoris</name>
    <dbReference type="NCBI Taxonomy" id="2838636"/>
    <lineage>
        <taxon>Bacteria</taxon>
        <taxon>Bacillati</taxon>
        <taxon>Bacillota</taxon>
        <taxon>Bacilli</taxon>
        <taxon>Lactobacillales</taxon>
        <taxon>Lactobacillaceae</taxon>
        <taxon>Lactobacillus</taxon>
    </lineage>
</organism>